<dbReference type="AlphaFoldDB" id="A0A154PMP5"/>
<organism evidence="2 3">
    <name type="scientific">Dufourea novaeangliae</name>
    <name type="common">Sweat bee</name>
    <dbReference type="NCBI Taxonomy" id="178035"/>
    <lineage>
        <taxon>Eukaryota</taxon>
        <taxon>Metazoa</taxon>
        <taxon>Ecdysozoa</taxon>
        <taxon>Arthropoda</taxon>
        <taxon>Hexapoda</taxon>
        <taxon>Insecta</taxon>
        <taxon>Pterygota</taxon>
        <taxon>Neoptera</taxon>
        <taxon>Endopterygota</taxon>
        <taxon>Hymenoptera</taxon>
        <taxon>Apocrita</taxon>
        <taxon>Aculeata</taxon>
        <taxon>Apoidea</taxon>
        <taxon>Anthophila</taxon>
        <taxon>Halictidae</taxon>
        <taxon>Rophitinae</taxon>
        <taxon>Dufourea</taxon>
    </lineage>
</organism>
<keyword evidence="3" id="KW-1185">Reference proteome</keyword>
<feature type="region of interest" description="Disordered" evidence="1">
    <location>
        <begin position="1"/>
        <end position="21"/>
    </location>
</feature>
<accession>A0A154PMP5</accession>
<evidence type="ECO:0000313" key="2">
    <source>
        <dbReference type="EMBL" id="KZC13155.1"/>
    </source>
</evidence>
<proteinExistence type="predicted"/>
<sequence length="62" mass="6861">MVKTQGNASAKKDRLLKWEHSSPSISRPRLYFVGGGEGRRVSEAGLDSCGIVETMLECFMKD</sequence>
<dbReference type="Proteomes" id="UP000076502">
    <property type="component" value="Unassembled WGS sequence"/>
</dbReference>
<feature type="compositionally biased region" description="Basic and acidic residues" evidence="1">
    <location>
        <begin position="10"/>
        <end position="20"/>
    </location>
</feature>
<dbReference type="EMBL" id="KQ434985">
    <property type="protein sequence ID" value="KZC13155.1"/>
    <property type="molecule type" value="Genomic_DNA"/>
</dbReference>
<protein>
    <submittedName>
        <fullName evidence="2">Uncharacterized protein</fullName>
    </submittedName>
</protein>
<evidence type="ECO:0000313" key="3">
    <source>
        <dbReference type="Proteomes" id="UP000076502"/>
    </source>
</evidence>
<name>A0A154PMP5_DUFNO</name>
<evidence type="ECO:0000256" key="1">
    <source>
        <dbReference type="SAM" id="MobiDB-lite"/>
    </source>
</evidence>
<gene>
    <name evidence="2" type="ORF">WN55_05776</name>
</gene>
<reference evidence="2 3" key="1">
    <citation type="submission" date="2015-07" db="EMBL/GenBank/DDBJ databases">
        <title>The genome of Dufourea novaeangliae.</title>
        <authorList>
            <person name="Pan H."/>
            <person name="Kapheim K."/>
        </authorList>
    </citation>
    <scope>NUCLEOTIDE SEQUENCE [LARGE SCALE GENOMIC DNA]</scope>
    <source>
        <strain evidence="2">0120121106</strain>
        <tissue evidence="2">Whole body</tissue>
    </source>
</reference>